<comment type="similarity">
    <text evidence="1">Belongs to the CTAG/PCC1 family.</text>
</comment>
<accession>A0A6A9QKV4</accession>
<evidence type="ECO:0000313" key="3">
    <source>
        <dbReference type="Proteomes" id="UP000470772"/>
    </source>
</evidence>
<gene>
    <name evidence="2" type="ORF">GC250_02395</name>
</gene>
<evidence type="ECO:0000313" key="2">
    <source>
        <dbReference type="EMBL" id="MUN28338.1"/>
    </source>
</evidence>
<dbReference type="Proteomes" id="UP000470772">
    <property type="component" value="Unassembled WGS sequence"/>
</dbReference>
<dbReference type="AlphaFoldDB" id="A0A6A9QKV4"/>
<dbReference type="EMBL" id="WGGD01000005">
    <property type="protein sequence ID" value="MUN28338.1"/>
    <property type="molecule type" value="Genomic_DNA"/>
</dbReference>
<dbReference type="NCBIfam" id="NF011470">
    <property type="entry name" value="PRK14887.1"/>
    <property type="match status" value="1"/>
</dbReference>
<evidence type="ECO:0000256" key="1">
    <source>
        <dbReference type="ARBA" id="ARBA00007073"/>
    </source>
</evidence>
<protein>
    <recommendedName>
        <fullName evidence="4">KEOPS complex Pcc1-like subunit</fullName>
    </recommendedName>
</protein>
<evidence type="ECO:0008006" key="4">
    <source>
        <dbReference type="Google" id="ProtNLM"/>
    </source>
</evidence>
<organism evidence="2 3">
    <name type="scientific">Sulfuracidifex metallicus DSM 6482 = JCM 9184</name>
    <dbReference type="NCBI Taxonomy" id="523847"/>
    <lineage>
        <taxon>Archaea</taxon>
        <taxon>Thermoproteota</taxon>
        <taxon>Thermoprotei</taxon>
        <taxon>Sulfolobales</taxon>
        <taxon>Sulfolobaceae</taxon>
        <taxon>Sulfuracidifex</taxon>
    </lineage>
</organism>
<reference evidence="2 3" key="1">
    <citation type="submission" date="2019-10" db="EMBL/GenBank/DDBJ databases">
        <title>Sequencing and Assembly of Multiple Reported Metal-Biooxidizing Members of the Extremely Thermoacidophilic Archaeal Family Sulfolobaceae.</title>
        <authorList>
            <person name="Counts J.A."/>
            <person name="Kelly R.M."/>
        </authorList>
    </citation>
    <scope>NUCLEOTIDE SEQUENCE [LARGE SCALE GENOMIC DNA]</scope>
    <source>
        <strain evidence="2 3">DSM 6482</strain>
    </source>
</reference>
<comment type="caution">
    <text evidence="2">The sequence shown here is derived from an EMBL/GenBank/DDBJ whole genome shotgun (WGS) entry which is preliminary data.</text>
</comment>
<proteinExistence type="inferred from homology"/>
<dbReference type="InterPro" id="IPR015419">
    <property type="entry name" value="CTAG/Pcc1"/>
</dbReference>
<dbReference type="Pfam" id="PF09341">
    <property type="entry name" value="Pcc1"/>
    <property type="match status" value="1"/>
</dbReference>
<dbReference type="RefSeq" id="WP_054838128.1">
    <property type="nucleotide sequence ID" value="NZ_BBBY01000005.1"/>
</dbReference>
<name>A0A6A9QKV4_SULME</name>
<keyword evidence="3" id="KW-1185">Reference proteome</keyword>
<dbReference type="OrthoDB" id="27208at2157"/>
<sequence length="82" mass="9403">MSIEIRIEHEDAEEIRKSLDVDNVDLPNGMTINMVTEGENILVINLKMEVSRPKDLLTLKSTADEIMRHVEALVKTMERLNI</sequence>